<reference evidence="2" key="2">
    <citation type="submission" date="2023-02" db="EMBL/GenBank/DDBJ databases">
        <title>'Rhodoalgimonas zhirmunskyi' gen. nov., isolated from a red alga.</title>
        <authorList>
            <person name="Nedashkovskaya O.I."/>
            <person name="Otstavnykh N.Y."/>
            <person name="Bystritskaya E.P."/>
            <person name="Balabanova L.A."/>
            <person name="Isaeva M.P."/>
        </authorList>
    </citation>
    <scope>NUCLEOTIDE SEQUENCE</scope>
    <source>
        <strain evidence="2">KCTC 52189</strain>
    </source>
</reference>
<sequence>MKDNDMPLGDPAVHFWLTRSVARAMGVNLSQAMATGRISAQDYEEMVTACCGCMHVAGCQAWLATEAVVRSAPFEACAHRTVLERLQ</sequence>
<dbReference type="Pfam" id="PF20056">
    <property type="entry name" value="DUF6455"/>
    <property type="match status" value="1"/>
</dbReference>
<protein>
    <submittedName>
        <fullName evidence="2">DUF6455 family protein</fullName>
    </submittedName>
</protein>
<reference evidence="2" key="1">
    <citation type="submission" date="2022-07" db="EMBL/GenBank/DDBJ databases">
        <authorList>
            <person name="Otstavnykh N."/>
            <person name="Isaeva M."/>
            <person name="Bystritskaya E."/>
        </authorList>
    </citation>
    <scope>NUCLEOTIDE SEQUENCE</scope>
    <source>
        <strain evidence="2">KCTC 52189</strain>
    </source>
</reference>
<dbReference type="RefSeq" id="WP_306735397.1">
    <property type="nucleotide sequence ID" value="NZ_JANHAX010000002.1"/>
</dbReference>
<accession>A0AAE3WCE1</accession>
<evidence type="ECO:0000313" key="2">
    <source>
        <dbReference type="EMBL" id="MDQ2090132.1"/>
    </source>
</evidence>
<gene>
    <name evidence="2" type="ORF">NO357_09505</name>
</gene>
<organism evidence="2 3">
    <name type="scientific">Marimonas arenosa</name>
    <dbReference type="NCBI Taxonomy" id="1795305"/>
    <lineage>
        <taxon>Bacteria</taxon>
        <taxon>Pseudomonadati</taxon>
        <taxon>Pseudomonadota</taxon>
        <taxon>Alphaproteobacteria</taxon>
        <taxon>Rhodobacterales</taxon>
        <taxon>Paracoccaceae</taxon>
        <taxon>Marimonas</taxon>
    </lineage>
</organism>
<feature type="domain" description="DUF6455" evidence="1">
    <location>
        <begin position="9"/>
        <end position="87"/>
    </location>
</feature>
<keyword evidence="3" id="KW-1185">Reference proteome</keyword>
<comment type="caution">
    <text evidence="2">The sequence shown here is derived from an EMBL/GenBank/DDBJ whole genome shotgun (WGS) entry which is preliminary data.</text>
</comment>
<dbReference type="AlphaFoldDB" id="A0AAE3WCE1"/>
<evidence type="ECO:0000313" key="3">
    <source>
        <dbReference type="Proteomes" id="UP001226762"/>
    </source>
</evidence>
<dbReference type="EMBL" id="JANHAX010000002">
    <property type="protein sequence ID" value="MDQ2090132.1"/>
    <property type="molecule type" value="Genomic_DNA"/>
</dbReference>
<proteinExistence type="predicted"/>
<dbReference type="Proteomes" id="UP001226762">
    <property type="component" value="Unassembled WGS sequence"/>
</dbReference>
<evidence type="ECO:0000259" key="1">
    <source>
        <dbReference type="Pfam" id="PF20056"/>
    </source>
</evidence>
<name>A0AAE3WCE1_9RHOB</name>
<dbReference type="InterPro" id="IPR045601">
    <property type="entry name" value="DUF6455"/>
</dbReference>